<evidence type="ECO:0000256" key="4">
    <source>
        <dbReference type="RuleBase" id="RU362116"/>
    </source>
</evidence>
<dbReference type="GO" id="GO:0030694">
    <property type="term" value="C:bacterial-type flagellum basal body, rod"/>
    <property type="evidence" value="ECO:0007669"/>
    <property type="project" value="UniProtKB-UniRule"/>
</dbReference>
<protein>
    <recommendedName>
        <fullName evidence="4">Flagellar basal-body rod protein FlgF</fullName>
    </recommendedName>
</protein>
<keyword evidence="3 4" id="KW-0975">Bacterial flagellum</keyword>
<dbReference type="InterPro" id="IPR001444">
    <property type="entry name" value="Flag_bb_rod_N"/>
</dbReference>
<dbReference type="NCBIfam" id="TIGR02490">
    <property type="entry name" value="flgF"/>
    <property type="match status" value="1"/>
</dbReference>
<dbReference type="InterPro" id="IPR010930">
    <property type="entry name" value="Flg_bb/hook_C_dom"/>
</dbReference>
<evidence type="ECO:0000313" key="9">
    <source>
        <dbReference type="Proteomes" id="UP000189055"/>
    </source>
</evidence>
<evidence type="ECO:0000256" key="1">
    <source>
        <dbReference type="ARBA" id="ARBA00004117"/>
    </source>
</evidence>
<geneLocation type="plasmid" evidence="9">
    <name>pac1084_1</name>
</geneLocation>
<dbReference type="PANTHER" id="PTHR30435">
    <property type="entry name" value="FLAGELLAR PROTEIN"/>
    <property type="match status" value="1"/>
</dbReference>
<name>A0A1U9LIW8_9PROT</name>
<keyword evidence="8" id="KW-0966">Cell projection</keyword>
<evidence type="ECO:0000259" key="5">
    <source>
        <dbReference type="Pfam" id="PF00460"/>
    </source>
</evidence>
<dbReference type="InterPro" id="IPR020013">
    <property type="entry name" value="Flagellar_FlgE/F/G"/>
</dbReference>
<evidence type="ECO:0000259" key="6">
    <source>
        <dbReference type="Pfam" id="PF06429"/>
    </source>
</evidence>
<dbReference type="InterPro" id="IPR053967">
    <property type="entry name" value="LlgE_F_G-like_D1"/>
</dbReference>
<feature type="domain" description="Flagellar basal-body/hook protein C-terminal" evidence="6">
    <location>
        <begin position="198"/>
        <end position="235"/>
    </location>
</feature>
<evidence type="ECO:0000313" key="8">
    <source>
        <dbReference type="EMBL" id="AQT06347.1"/>
    </source>
</evidence>
<dbReference type="AlphaFoldDB" id="A0A1U9LIW8"/>
<dbReference type="NCBIfam" id="TIGR03506">
    <property type="entry name" value="FlgEFG_subfam"/>
    <property type="match status" value="1"/>
</dbReference>
<feature type="domain" description="Flagellar basal body rod protein N-terminal" evidence="5">
    <location>
        <begin position="17"/>
        <end position="35"/>
    </location>
</feature>
<dbReference type="GO" id="GO:0071978">
    <property type="term" value="P:bacterial-type flagellum-dependent swarming motility"/>
    <property type="evidence" value="ECO:0007669"/>
    <property type="project" value="TreeGrafter"/>
</dbReference>
<dbReference type="EMBL" id="CP014688">
    <property type="protein sequence ID" value="AQT06347.1"/>
    <property type="molecule type" value="Genomic_DNA"/>
</dbReference>
<dbReference type="Pfam" id="PF06429">
    <property type="entry name" value="Flg_bbr_C"/>
    <property type="match status" value="1"/>
</dbReference>
<reference evidence="8 9" key="1">
    <citation type="submission" date="2016-03" db="EMBL/GenBank/DDBJ databases">
        <title>Acetic acid bacteria sequencing.</title>
        <authorList>
            <person name="Brandt J."/>
            <person name="Jakob F."/>
            <person name="Vogel R.F."/>
        </authorList>
    </citation>
    <scope>NUCLEOTIDE SEQUENCE [LARGE SCALE GENOMIC DNA]</scope>
    <source>
        <strain evidence="8 9">TMW2.1084</strain>
        <plasmid evidence="9">pac1084_1</plasmid>
    </source>
</reference>
<organism evidence="8 9">
    <name type="scientific">Acetobacter persici</name>
    <dbReference type="NCBI Taxonomy" id="1076596"/>
    <lineage>
        <taxon>Bacteria</taxon>
        <taxon>Pseudomonadati</taxon>
        <taxon>Pseudomonadota</taxon>
        <taxon>Alphaproteobacteria</taxon>
        <taxon>Acetobacterales</taxon>
        <taxon>Acetobacteraceae</taxon>
        <taxon>Acetobacter</taxon>
    </lineage>
</organism>
<dbReference type="Pfam" id="PF00460">
    <property type="entry name" value="Flg_bb_rod"/>
    <property type="match status" value="1"/>
</dbReference>
<dbReference type="SUPFAM" id="SSF117143">
    <property type="entry name" value="Flagellar hook protein flgE"/>
    <property type="match status" value="1"/>
</dbReference>
<comment type="subunit">
    <text evidence="4">The basal body constitutes a major portion of the flagellar organelle and consists of five rings (E,L,P,S, and M) mounted on a central rod. The rod consists of about 26 subunits of FlgG in the distal portion, and FlgB, FlgC and FlgF are thought to build up the proximal portion of the rod with about 6 subunits each.</text>
</comment>
<proteinExistence type="inferred from homology"/>
<dbReference type="RefSeq" id="WP_077931976.1">
    <property type="nucleotide sequence ID" value="NZ_CP014688.1"/>
</dbReference>
<feature type="domain" description="Flagellar hook protein FlgE/F/G-like D1" evidence="7">
    <location>
        <begin position="88"/>
        <end position="154"/>
    </location>
</feature>
<dbReference type="Pfam" id="PF22692">
    <property type="entry name" value="LlgE_F_G_D1"/>
    <property type="match status" value="1"/>
</dbReference>
<dbReference type="InterPro" id="IPR019776">
    <property type="entry name" value="Flagellar_basal_body_rod_CS"/>
</dbReference>
<comment type="subcellular location">
    <subcellularLocation>
        <location evidence="1 4">Bacterial flagellum basal body</location>
    </subcellularLocation>
</comment>
<dbReference type="KEGG" id="aper:A0U91_15125"/>
<keyword evidence="8" id="KW-0614">Plasmid</keyword>
<evidence type="ECO:0000259" key="7">
    <source>
        <dbReference type="Pfam" id="PF22692"/>
    </source>
</evidence>
<dbReference type="Proteomes" id="UP000189055">
    <property type="component" value="Plasmid pAC1084_1"/>
</dbReference>
<dbReference type="InterPro" id="IPR012836">
    <property type="entry name" value="FlgF"/>
</dbReference>
<comment type="similarity">
    <text evidence="2 4">Belongs to the flagella basal body rod proteins family.</text>
</comment>
<dbReference type="InterPro" id="IPR037925">
    <property type="entry name" value="FlgE/F/G-like"/>
</dbReference>
<dbReference type="PROSITE" id="PS00588">
    <property type="entry name" value="FLAGELLA_BB_ROD"/>
    <property type="match status" value="1"/>
</dbReference>
<keyword evidence="8" id="KW-0282">Flagellum</keyword>
<keyword evidence="8" id="KW-0969">Cilium</keyword>
<accession>A0A1U9LIW8</accession>
<dbReference type="PANTHER" id="PTHR30435:SF19">
    <property type="entry name" value="FLAGELLAR BASAL-BODY ROD PROTEIN FLGG"/>
    <property type="match status" value="1"/>
</dbReference>
<gene>
    <name evidence="8" type="ORF">A0U91_15125</name>
</gene>
<sequence length="250" mass="27346">MDNTSYLSLSRIDGLTRALDVTANNLANASTDGFKVSRVQFADYLSKQKGTQGAAGEKQLQYSQDRATYHNYDQGALRQTGNTLDLGLNGEGYFTVRTKNGIRLTRNGQFLRSDDGTITDSAGNPLLDQEGRNIRMDPEEVMEPLSISSGGIISTNRNGELAQIAVVNVENQNTLKAEGSDLYNPTTPTTAVASPEIRQGMLESSNVNAVQETTEMIRIQRAYDLNFQVVQTESTRQLDAISKITSEPNV</sequence>
<evidence type="ECO:0000256" key="2">
    <source>
        <dbReference type="ARBA" id="ARBA00009677"/>
    </source>
</evidence>
<evidence type="ECO:0000256" key="3">
    <source>
        <dbReference type="ARBA" id="ARBA00023143"/>
    </source>
</evidence>